<name>A0A370QL34_9FLAO</name>
<evidence type="ECO:0000259" key="6">
    <source>
        <dbReference type="Pfam" id="PF04116"/>
    </source>
</evidence>
<sequence length="297" mass="35141">MDKYLNILKDSYQGYFNYLLDEITRFHWENYFYGLILVSLVVWGLELLFPWRKNQKVFRKDFWLDTFYMFFNFFLLNLIVLIFLSNTAEALFNDALGLIGLQVSDFQLVNADALPYGLGLVLFFLVSDFVQWNTHRLLHRVPVFWNFHKVHHSVKEMGFAAHLRYHWMEPVVYKSLLYIPLAIIGGFDVADVAIVHFFALTVGHLNHANLGWDYGVLKYIFNNPKMHIWHHAKVAPKNHRYGVNYGLTLSLWDYLFGTNHIPHDGRDIELGFEGDETFPKDFFKQETYPLSNKRKTK</sequence>
<proteinExistence type="predicted"/>
<feature type="domain" description="Fatty acid hydroxylase" evidence="6">
    <location>
        <begin position="121"/>
        <end position="258"/>
    </location>
</feature>
<keyword evidence="3 5" id="KW-1133">Transmembrane helix</keyword>
<dbReference type="AlphaFoldDB" id="A0A370QL34"/>
<dbReference type="GO" id="GO:0016491">
    <property type="term" value="F:oxidoreductase activity"/>
    <property type="evidence" value="ECO:0007669"/>
    <property type="project" value="InterPro"/>
</dbReference>
<keyword evidence="2 5" id="KW-0812">Transmembrane</keyword>
<dbReference type="Pfam" id="PF04116">
    <property type="entry name" value="FA_hydroxylase"/>
    <property type="match status" value="1"/>
</dbReference>
<feature type="transmembrane region" description="Helical" evidence="5">
    <location>
        <begin position="113"/>
        <end position="130"/>
    </location>
</feature>
<feature type="transmembrane region" description="Helical" evidence="5">
    <location>
        <begin position="31"/>
        <end position="50"/>
    </location>
</feature>
<dbReference type="InterPro" id="IPR006694">
    <property type="entry name" value="Fatty_acid_hydroxylase"/>
</dbReference>
<dbReference type="OrthoDB" id="9770329at2"/>
<feature type="transmembrane region" description="Helical" evidence="5">
    <location>
        <begin position="62"/>
        <end position="84"/>
    </location>
</feature>
<dbReference type="GO" id="GO:0008610">
    <property type="term" value="P:lipid biosynthetic process"/>
    <property type="evidence" value="ECO:0007669"/>
    <property type="project" value="InterPro"/>
</dbReference>
<keyword evidence="8" id="KW-1185">Reference proteome</keyword>
<evidence type="ECO:0000313" key="8">
    <source>
        <dbReference type="Proteomes" id="UP000255317"/>
    </source>
</evidence>
<dbReference type="PANTHER" id="PTHR11863">
    <property type="entry name" value="STEROL DESATURASE"/>
    <property type="match status" value="1"/>
</dbReference>
<keyword evidence="4 5" id="KW-0472">Membrane</keyword>
<dbReference type="GO" id="GO:0005506">
    <property type="term" value="F:iron ion binding"/>
    <property type="evidence" value="ECO:0007669"/>
    <property type="project" value="InterPro"/>
</dbReference>
<dbReference type="GO" id="GO:0016020">
    <property type="term" value="C:membrane"/>
    <property type="evidence" value="ECO:0007669"/>
    <property type="project" value="UniProtKB-SubCell"/>
</dbReference>
<accession>A0A370QL34</accession>
<evidence type="ECO:0000256" key="2">
    <source>
        <dbReference type="ARBA" id="ARBA00022692"/>
    </source>
</evidence>
<evidence type="ECO:0000256" key="5">
    <source>
        <dbReference type="SAM" id="Phobius"/>
    </source>
</evidence>
<dbReference type="RefSeq" id="WP_115122703.1">
    <property type="nucleotide sequence ID" value="NZ_QRAO01000001.1"/>
</dbReference>
<protein>
    <submittedName>
        <fullName evidence="7">Sterol desaturase/sphingolipid hydroxylase (Fatty acid hydroxylase superfamily)</fullName>
    </submittedName>
</protein>
<evidence type="ECO:0000313" key="7">
    <source>
        <dbReference type="EMBL" id="RDK89058.1"/>
    </source>
</evidence>
<evidence type="ECO:0000256" key="1">
    <source>
        <dbReference type="ARBA" id="ARBA00004370"/>
    </source>
</evidence>
<organism evidence="7 8">
    <name type="scientific">Marinirhabdus gelatinilytica</name>
    <dbReference type="NCBI Taxonomy" id="1703343"/>
    <lineage>
        <taxon>Bacteria</taxon>
        <taxon>Pseudomonadati</taxon>
        <taxon>Bacteroidota</taxon>
        <taxon>Flavobacteriia</taxon>
        <taxon>Flavobacteriales</taxon>
        <taxon>Flavobacteriaceae</taxon>
    </lineage>
</organism>
<dbReference type="Proteomes" id="UP000255317">
    <property type="component" value="Unassembled WGS sequence"/>
</dbReference>
<dbReference type="EMBL" id="QRAO01000001">
    <property type="protein sequence ID" value="RDK89058.1"/>
    <property type="molecule type" value="Genomic_DNA"/>
</dbReference>
<reference evidence="7 8" key="1">
    <citation type="submission" date="2018-07" db="EMBL/GenBank/DDBJ databases">
        <title>Genomic Encyclopedia of Type Strains, Phase IV (KMG-IV): sequencing the most valuable type-strain genomes for metagenomic binning, comparative biology and taxonomic classification.</title>
        <authorList>
            <person name="Goeker M."/>
        </authorList>
    </citation>
    <scope>NUCLEOTIDE SEQUENCE [LARGE SCALE GENOMIC DNA]</scope>
    <source>
        <strain evidence="7 8">DSM 101478</strain>
    </source>
</reference>
<dbReference type="InterPro" id="IPR050307">
    <property type="entry name" value="Sterol_Desaturase_Related"/>
</dbReference>
<evidence type="ECO:0000256" key="3">
    <source>
        <dbReference type="ARBA" id="ARBA00022989"/>
    </source>
</evidence>
<feature type="transmembrane region" description="Helical" evidence="5">
    <location>
        <begin position="176"/>
        <end position="199"/>
    </location>
</feature>
<comment type="caution">
    <text evidence="7">The sequence shown here is derived from an EMBL/GenBank/DDBJ whole genome shotgun (WGS) entry which is preliminary data.</text>
</comment>
<gene>
    <name evidence="7" type="ORF">C8D94_101937</name>
</gene>
<evidence type="ECO:0000256" key="4">
    <source>
        <dbReference type="ARBA" id="ARBA00023136"/>
    </source>
</evidence>
<comment type="subcellular location">
    <subcellularLocation>
        <location evidence="1">Membrane</location>
    </subcellularLocation>
</comment>